<sequence length="350" mass="38234">MAFSGILKLKFGPFWFKTSILLVNLMPYGSRSASYILRVERPSVFGGRIELPIGHHGFPIDLLPRSAKDRRKLQFRIRYGAKGKKLRFLAPTAEVYAHWITVLREAFEGNVKVAKRARNQTVSDTNETSVGVSGCGDCTSTSSDVQKTFVNGNESLSGLRTSEHLDTSTSSYHSYYQHDNIVTGVYAGSNDNFEEGSAASAMMSIATSGGSASSVTNEVYDANSDDYDNDESSEELDSPLSGPTPTDEKVSAGQHNVFCMAVDHDGAATFSVYAPPQKARNGHPCRSERLFQLSFVQWAGWVALDLRDGQCLPEVFRLTNRTCKRLQLVTNKKAAAGATRQPTVHAAALS</sequence>
<evidence type="ECO:0000313" key="2">
    <source>
        <dbReference type="EMBL" id="EEY65641.1"/>
    </source>
</evidence>
<name>D0MZH8_PHYIT</name>
<evidence type="ECO:0008006" key="4">
    <source>
        <dbReference type="Google" id="ProtNLM"/>
    </source>
</evidence>
<reference evidence="3" key="1">
    <citation type="journal article" date="2009" name="Nature">
        <title>Genome sequence and analysis of the Irish potato famine pathogen Phytophthora infestans.</title>
        <authorList>
            <consortium name="The Broad Institute Genome Sequencing Platform"/>
            <person name="Haas B.J."/>
            <person name="Kamoun S."/>
            <person name="Zody M.C."/>
            <person name="Jiang R.H."/>
            <person name="Handsaker R.E."/>
            <person name="Cano L.M."/>
            <person name="Grabherr M."/>
            <person name="Kodira C.D."/>
            <person name="Raffaele S."/>
            <person name="Torto-Alalibo T."/>
            <person name="Bozkurt T.O."/>
            <person name="Ah-Fong A.M."/>
            <person name="Alvarado L."/>
            <person name="Anderson V.L."/>
            <person name="Armstrong M.R."/>
            <person name="Avrova A."/>
            <person name="Baxter L."/>
            <person name="Beynon J."/>
            <person name="Boevink P.C."/>
            <person name="Bollmann S.R."/>
            <person name="Bos J.I."/>
            <person name="Bulone V."/>
            <person name="Cai G."/>
            <person name="Cakir C."/>
            <person name="Carrington J.C."/>
            <person name="Chawner M."/>
            <person name="Conti L."/>
            <person name="Costanzo S."/>
            <person name="Ewan R."/>
            <person name="Fahlgren N."/>
            <person name="Fischbach M.A."/>
            <person name="Fugelstad J."/>
            <person name="Gilroy E.M."/>
            <person name="Gnerre S."/>
            <person name="Green P.J."/>
            <person name="Grenville-Briggs L.J."/>
            <person name="Griffith J."/>
            <person name="Grunwald N.J."/>
            <person name="Horn K."/>
            <person name="Horner N.R."/>
            <person name="Hu C.H."/>
            <person name="Huitema E."/>
            <person name="Jeong D.H."/>
            <person name="Jones A.M."/>
            <person name="Jones J.D."/>
            <person name="Jones R.W."/>
            <person name="Karlsson E.K."/>
            <person name="Kunjeti S.G."/>
            <person name="Lamour K."/>
            <person name="Liu Z."/>
            <person name="Ma L."/>
            <person name="Maclean D."/>
            <person name="Chibucos M.C."/>
            <person name="McDonald H."/>
            <person name="McWalters J."/>
            <person name="Meijer H.J."/>
            <person name="Morgan W."/>
            <person name="Morris P.F."/>
            <person name="Munro C.A."/>
            <person name="O'Neill K."/>
            <person name="Ospina-Giraldo M."/>
            <person name="Pinzon A."/>
            <person name="Pritchard L."/>
            <person name="Ramsahoye B."/>
            <person name="Ren Q."/>
            <person name="Restrepo S."/>
            <person name="Roy S."/>
            <person name="Sadanandom A."/>
            <person name="Savidor A."/>
            <person name="Schornack S."/>
            <person name="Schwartz D.C."/>
            <person name="Schumann U.D."/>
            <person name="Schwessinger B."/>
            <person name="Seyer L."/>
            <person name="Sharpe T."/>
            <person name="Silvar C."/>
            <person name="Song J."/>
            <person name="Studholme D.J."/>
            <person name="Sykes S."/>
            <person name="Thines M."/>
            <person name="van de Vondervoort P.J."/>
            <person name="Phuntumart V."/>
            <person name="Wawra S."/>
            <person name="Weide R."/>
            <person name="Win J."/>
            <person name="Young C."/>
            <person name="Zhou S."/>
            <person name="Fry W."/>
            <person name="Meyers B.C."/>
            <person name="van West P."/>
            <person name="Ristaino J."/>
            <person name="Govers F."/>
            <person name="Birch P.R."/>
            <person name="Whisson S.C."/>
            <person name="Judelson H.S."/>
            <person name="Nusbaum C."/>
        </authorList>
    </citation>
    <scope>NUCLEOTIDE SEQUENCE [LARGE SCALE GENOMIC DNA]</scope>
    <source>
        <strain evidence="3">T30-4</strain>
    </source>
</reference>
<dbReference type="RefSeq" id="XP_002906240.1">
    <property type="nucleotide sequence ID" value="XM_002906194.1"/>
</dbReference>
<dbReference type="OMA" id="EAYSHWI"/>
<keyword evidence="3" id="KW-1185">Reference proteome</keyword>
<protein>
    <recommendedName>
        <fullName evidence="4">PH domain-containing protein</fullName>
    </recommendedName>
</protein>
<dbReference type="EMBL" id="DS028121">
    <property type="protein sequence ID" value="EEY65641.1"/>
    <property type="molecule type" value="Genomic_DNA"/>
</dbReference>
<gene>
    <name evidence="2" type="ORF">PITG_03153</name>
</gene>
<dbReference type="VEuPathDB" id="FungiDB:PITG_03153"/>
<evidence type="ECO:0000313" key="3">
    <source>
        <dbReference type="Proteomes" id="UP000006643"/>
    </source>
</evidence>
<feature type="compositionally biased region" description="Acidic residues" evidence="1">
    <location>
        <begin position="223"/>
        <end position="237"/>
    </location>
</feature>
<accession>D0MZH8</accession>
<evidence type="ECO:0000256" key="1">
    <source>
        <dbReference type="SAM" id="MobiDB-lite"/>
    </source>
</evidence>
<proteinExistence type="predicted"/>
<dbReference type="GeneID" id="9464564"/>
<dbReference type="AlphaFoldDB" id="D0MZH8"/>
<organism evidence="2 3">
    <name type="scientific">Phytophthora infestans (strain T30-4)</name>
    <name type="common">Potato late blight agent</name>
    <dbReference type="NCBI Taxonomy" id="403677"/>
    <lineage>
        <taxon>Eukaryota</taxon>
        <taxon>Sar</taxon>
        <taxon>Stramenopiles</taxon>
        <taxon>Oomycota</taxon>
        <taxon>Peronosporomycetes</taxon>
        <taxon>Peronosporales</taxon>
        <taxon>Peronosporaceae</taxon>
        <taxon>Phytophthora</taxon>
    </lineage>
</organism>
<dbReference type="eggNOG" id="ENOG502SV1D">
    <property type="taxonomic scope" value="Eukaryota"/>
</dbReference>
<dbReference type="HOGENOM" id="CLU_805290_0_0_1"/>
<dbReference type="Proteomes" id="UP000006643">
    <property type="component" value="Unassembled WGS sequence"/>
</dbReference>
<feature type="region of interest" description="Disordered" evidence="1">
    <location>
        <begin position="209"/>
        <end position="249"/>
    </location>
</feature>
<dbReference type="KEGG" id="pif:PITG_03153"/>
<dbReference type="OrthoDB" id="108892at2759"/>
<dbReference type="InParanoid" id="D0MZH8"/>